<evidence type="ECO:0000259" key="5">
    <source>
        <dbReference type="PROSITE" id="PS51999"/>
    </source>
</evidence>
<evidence type="ECO:0000313" key="6">
    <source>
        <dbReference type="EMBL" id="AEQ18464.1"/>
    </source>
</evidence>
<dbReference type="AlphaFoldDB" id="G5E2U2"/>
<dbReference type="InterPro" id="IPR010666">
    <property type="entry name" value="Znf_GRF"/>
</dbReference>
<reference evidence="6" key="1">
    <citation type="submission" date="2011-09" db="EMBL/GenBank/DDBJ databases">
        <title>The odds of duplicate gene persistence after polyploidization.</title>
        <authorList>
            <person name="Chain F.J.J."/>
            <person name="Evans B.J."/>
            <person name="Dushoff J."/>
        </authorList>
    </citation>
    <scope>NUCLEOTIDE SEQUENCE</scope>
    <source>
        <tissue evidence="6">Liver</tissue>
    </source>
</reference>
<evidence type="ECO:0000256" key="2">
    <source>
        <dbReference type="ARBA" id="ARBA00022771"/>
    </source>
</evidence>
<evidence type="ECO:0000256" key="1">
    <source>
        <dbReference type="ARBA" id="ARBA00022723"/>
    </source>
</evidence>
<dbReference type="PROSITE" id="PS51999">
    <property type="entry name" value="ZF_GRF"/>
    <property type="match status" value="1"/>
</dbReference>
<accession>G5E2U2</accession>
<dbReference type="Pfam" id="PF06839">
    <property type="entry name" value="Zn_ribbon_GRF"/>
    <property type="match status" value="1"/>
</dbReference>
<name>G5E2U2_9PIPI</name>
<protein>
    <submittedName>
        <fullName evidence="6">Putative zinc finger cchc domain-containing protein 4</fullName>
    </submittedName>
</protein>
<dbReference type="GO" id="GO:0008270">
    <property type="term" value="F:zinc ion binding"/>
    <property type="evidence" value="ECO:0007669"/>
    <property type="project" value="UniProtKB-KW"/>
</dbReference>
<dbReference type="GO" id="GO:0008988">
    <property type="term" value="F:rRNA (adenine-N6-)-methyltransferase activity"/>
    <property type="evidence" value="ECO:0007669"/>
    <property type="project" value="InterPro"/>
</dbReference>
<dbReference type="GO" id="GO:0005737">
    <property type="term" value="C:cytoplasm"/>
    <property type="evidence" value="ECO:0007669"/>
    <property type="project" value="TreeGrafter"/>
</dbReference>
<feature type="non-terminal residue" evidence="6">
    <location>
        <position position="1"/>
    </location>
</feature>
<keyword evidence="3" id="KW-0862">Zinc</keyword>
<dbReference type="InterPro" id="IPR039846">
    <property type="entry name" value="ZCCHC4"/>
</dbReference>
<evidence type="ECO:0000256" key="4">
    <source>
        <dbReference type="PROSITE-ProRule" id="PRU01343"/>
    </source>
</evidence>
<dbReference type="GO" id="GO:0005730">
    <property type="term" value="C:nucleolus"/>
    <property type="evidence" value="ECO:0007669"/>
    <property type="project" value="TreeGrafter"/>
</dbReference>
<dbReference type="PANTHER" id="PTHR13493:SF3">
    <property type="entry name" value="RRNA N6-ADENOSINE-METHYLTRANSFERASE ZCCHC4"/>
    <property type="match status" value="1"/>
</dbReference>
<proteinExistence type="evidence at transcript level"/>
<organism evidence="6">
    <name type="scientific">Hymenochirus curtipes</name>
    <name type="common">western dwarf clawed frog</name>
    <dbReference type="NCBI Taxonomy" id="8362"/>
    <lineage>
        <taxon>Eukaryota</taxon>
        <taxon>Metazoa</taxon>
        <taxon>Chordata</taxon>
        <taxon>Craniata</taxon>
        <taxon>Vertebrata</taxon>
        <taxon>Euteleostomi</taxon>
        <taxon>Amphibia</taxon>
        <taxon>Batrachia</taxon>
        <taxon>Anura</taxon>
        <taxon>Pipoidea</taxon>
        <taxon>Pipidae</taxon>
        <taxon>Pipinae</taxon>
        <taxon>Hymenochirus</taxon>
    </lineage>
</organism>
<sequence>APHCPHGPALLFVKVSQKEQGRRFYACSACRDRKDCHFFQWEDEKVSQARLPYFESRILQCFDLSMLDYQVDYDNH</sequence>
<evidence type="ECO:0000256" key="3">
    <source>
        <dbReference type="ARBA" id="ARBA00022833"/>
    </source>
</evidence>
<feature type="non-terminal residue" evidence="6">
    <location>
        <position position="76"/>
    </location>
</feature>
<keyword evidence="2 4" id="KW-0863">Zinc-finger</keyword>
<keyword evidence="1" id="KW-0479">Metal-binding</keyword>
<feature type="domain" description="GRF-type" evidence="5">
    <location>
        <begin position="4"/>
        <end position="45"/>
    </location>
</feature>
<dbReference type="PANTHER" id="PTHR13493">
    <property type="entry name" value="ZINC FINGER CCHC DOMAIN-CONTAINING"/>
    <property type="match status" value="1"/>
</dbReference>
<dbReference type="EMBL" id="JP287706">
    <property type="protein sequence ID" value="AEQ18464.1"/>
    <property type="molecule type" value="mRNA"/>
</dbReference>